<keyword evidence="3" id="KW-0805">Transcription regulation</keyword>
<dbReference type="InterPro" id="IPR011006">
    <property type="entry name" value="CheY-like_superfamily"/>
</dbReference>
<dbReference type="InterPro" id="IPR036388">
    <property type="entry name" value="WH-like_DNA-bd_sf"/>
</dbReference>
<dbReference type="EMBL" id="JACJVO010000052">
    <property type="protein sequence ID" value="MBB6735686.1"/>
    <property type="molecule type" value="Genomic_DNA"/>
</dbReference>
<dbReference type="CDD" id="cd17535">
    <property type="entry name" value="REC_NarL-like"/>
    <property type="match status" value="1"/>
</dbReference>
<dbReference type="PANTHER" id="PTHR45566">
    <property type="entry name" value="HTH-TYPE TRANSCRIPTIONAL REGULATOR YHJB-RELATED"/>
    <property type="match status" value="1"/>
</dbReference>
<dbReference type="GO" id="GO:0000160">
    <property type="term" value="P:phosphorelay signal transduction system"/>
    <property type="evidence" value="ECO:0007669"/>
    <property type="project" value="UniProtKB-KW"/>
</dbReference>
<dbReference type="InterPro" id="IPR051015">
    <property type="entry name" value="EvgA-like"/>
</dbReference>
<comment type="caution">
    <text evidence="9">The sequence shown here is derived from an EMBL/GenBank/DDBJ whole genome shotgun (WGS) entry which is preliminary data.</text>
</comment>
<dbReference type="PROSITE" id="PS00622">
    <property type="entry name" value="HTH_LUXR_1"/>
    <property type="match status" value="1"/>
</dbReference>
<feature type="modified residue" description="4-aspartylphosphate" evidence="6">
    <location>
        <position position="57"/>
    </location>
</feature>
<dbReference type="SUPFAM" id="SSF52172">
    <property type="entry name" value="CheY-like"/>
    <property type="match status" value="1"/>
</dbReference>
<dbReference type="SMART" id="SM00421">
    <property type="entry name" value="HTH_LUXR"/>
    <property type="match status" value="1"/>
</dbReference>
<dbReference type="InterPro" id="IPR000792">
    <property type="entry name" value="Tscrpt_reg_LuxR_C"/>
</dbReference>
<reference evidence="9 10" key="1">
    <citation type="submission" date="2020-08" db="EMBL/GenBank/DDBJ databases">
        <title>Cohnella phylogeny.</title>
        <authorList>
            <person name="Dunlap C."/>
        </authorList>
    </citation>
    <scope>NUCLEOTIDE SEQUENCE [LARGE SCALE GENOMIC DNA]</scope>
    <source>
        <strain evidence="9 10">CBP 2801</strain>
    </source>
</reference>
<keyword evidence="10" id="KW-1185">Reference proteome</keyword>
<evidence type="ECO:0000256" key="4">
    <source>
        <dbReference type="ARBA" id="ARBA00023125"/>
    </source>
</evidence>
<keyword evidence="5" id="KW-0804">Transcription</keyword>
<evidence type="ECO:0000313" key="9">
    <source>
        <dbReference type="EMBL" id="MBB6735686.1"/>
    </source>
</evidence>
<evidence type="ECO:0000256" key="6">
    <source>
        <dbReference type="PROSITE-ProRule" id="PRU00169"/>
    </source>
</evidence>
<evidence type="ECO:0000256" key="1">
    <source>
        <dbReference type="ARBA" id="ARBA00022553"/>
    </source>
</evidence>
<dbReference type="PROSITE" id="PS50043">
    <property type="entry name" value="HTH_LUXR_2"/>
    <property type="match status" value="1"/>
</dbReference>
<dbReference type="PROSITE" id="PS50110">
    <property type="entry name" value="RESPONSE_REGULATORY"/>
    <property type="match status" value="1"/>
</dbReference>
<dbReference type="InterPro" id="IPR016032">
    <property type="entry name" value="Sig_transdc_resp-reg_C-effctor"/>
</dbReference>
<dbReference type="Pfam" id="PF00072">
    <property type="entry name" value="Response_reg"/>
    <property type="match status" value="1"/>
</dbReference>
<keyword evidence="2" id="KW-0902">Two-component regulatory system</keyword>
<evidence type="ECO:0000256" key="5">
    <source>
        <dbReference type="ARBA" id="ARBA00023163"/>
    </source>
</evidence>
<gene>
    <name evidence="9" type="ORF">H7C18_32720</name>
</gene>
<feature type="domain" description="HTH luxR-type" evidence="7">
    <location>
        <begin position="142"/>
        <end position="207"/>
    </location>
</feature>
<evidence type="ECO:0000256" key="3">
    <source>
        <dbReference type="ARBA" id="ARBA00023015"/>
    </source>
</evidence>
<dbReference type="SMART" id="SM00448">
    <property type="entry name" value="REC"/>
    <property type="match status" value="1"/>
</dbReference>
<evidence type="ECO:0000256" key="2">
    <source>
        <dbReference type="ARBA" id="ARBA00023012"/>
    </source>
</evidence>
<evidence type="ECO:0000313" key="10">
    <source>
        <dbReference type="Proteomes" id="UP000564644"/>
    </source>
</evidence>
<protein>
    <submittedName>
        <fullName evidence="9">Response regulator transcription factor</fullName>
    </submittedName>
</protein>
<dbReference type="SUPFAM" id="SSF46894">
    <property type="entry name" value="C-terminal effector domain of the bipartite response regulators"/>
    <property type="match status" value="1"/>
</dbReference>
<dbReference type="CDD" id="cd06170">
    <property type="entry name" value="LuxR_C_like"/>
    <property type="match status" value="1"/>
</dbReference>
<evidence type="ECO:0000259" key="7">
    <source>
        <dbReference type="PROSITE" id="PS50043"/>
    </source>
</evidence>
<dbReference type="AlphaFoldDB" id="A0A7X0STG2"/>
<dbReference type="GO" id="GO:0003677">
    <property type="term" value="F:DNA binding"/>
    <property type="evidence" value="ECO:0007669"/>
    <property type="project" value="UniProtKB-KW"/>
</dbReference>
<dbReference type="InterPro" id="IPR058245">
    <property type="entry name" value="NreC/VraR/RcsB-like_REC"/>
</dbReference>
<dbReference type="PRINTS" id="PR00038">
    <property type="entry name" value="HTHLUXR"/>
</dbReference>
<keyword evidence="1 6" id="KW-0597">Phosphoprotein</keyword>
<organism evidence="9 10">
    <name type="scientific">Cohnella zeiphila</name>
    <dbReference type="NCBI Taxonomy" id="2761120"/>
    <lineage>
        <taxon>Bacteria</taxon>
        <taxon>Bacillati</taxon>
        <taxon>Bacillota</taxon>
        <taxon>Bacilli</taxon>
        <taxon>Bacillales</taxon>
        <taxon>Paenibacillaceae</taxon>
        <taxon>Cohnella</taxon>
    </lineage>
</organism>
<dbReference type="InterPro" id="IPR001789">
    <property type="entry name" value="Sig_transdc_resp-reg_receiver"/>
</dbReference>
<dbReference type="Gene3D" id="3.40.50.2300">
    <property type="match status" value="1"/>
</dbReference>
<dbReference type="GO" id="GO:0006355">
    <property type="term" value="P:regulation of DNA-templated transcription"/>
    <property type="evidence" value="ECO:0007669"/>
    <property type="project" value="InterPro"/>
</dbReference>
<dbReference type="PANTHER" id="PTHR45566:SF1">
    <property type="entry name" value="HTH-TYPE TRANSCRIPTIONAL REGULATOR YHJB-RELATED"/>
    <property type="match status" value="1"/>
</dbReference>
<name>A0A7X0STG2_9BACL</name>
<keyword evidence="4" id="KW-0238">DNA-binding</keyword>
<dbReference type="Proteomes" id="UP000564644">
    <property type="component" value="Unassembled WGS sequence"/>
</dbReference>
<feature type="domain" description="Response regulatory" evidence="8">
    <location>
        <begin position="6"/>
        <end position="122"/>
    </location>
</feature>
<accession>A0A7X0STG2</accession>
<sequence length="218" mass="25003">MKRIMKAIIVDDHPLMAQATMHLLSQIDRIETVGVAHNAKQALELAESVRPDLVFLDYQLPDQSGTQVAEQLRERDRNVRIVIFTGVDASDLLPFLLTHQINGIVSKDVSESTVKHIVACILDGHIVLPHSIFNQIQLPSYQTEPEISLTDEECQLMAMIVKGETYERIAEQMFISKRSVDNYLRRIYEKMGVQTRIQAIERFLKSKQYADMNREESH</sequence>
<dbReference type="RefSeq" id="WP_185133337.1">
    <property type="nucleotide sequence ID" value="NZ_JACJVO010000052.1"/>
</dbReference>
<proteinExistence type="predicted"/>
<dbReference type="Pfam" id="PF00196">
    <property type="entry name" value="GerE"/>
    <property type="match status" value="1"/>
</dbReference>
<dbReference type="Gene3D" id="1.10.10.10">
    <property type="entry name" value="Winged helix-like DNA-binding domain superfamily/Winged helix DNA-binding domain"/>
    <property type="match status" value="1"/>
</dbReference>
<evidence type="ECO:0000259" key="8">
    <source>
        <dbReference type="PROSITE" id="PS50110"/>
    </source>
</evidence>